<keyword evidence="3" id="KW-1185">Reference proteome</keyword>
<dbReference type="EMBL" id="LJAM02000007">
    <property type="protein sequence ID" value="RAP72962.1"/>
    <property type="molecule type" value="Genomic_DNA"/>
</dbReference>
<feature type="region of interest" description="Disordered" evidence="1">
    <location>
        <begin position="23"/>
        <end position="44"/>
    </location>
</feature>
<accession>A0A328TTN9</accession>
<sequence>MVPKIMSIADTWSEDAFVHLMQDMLKQQKEDAEDAPDDDRQNRD</sequence>
<organism evidence="2 3">
    <name type="scientific">Candidatus Erwinia dacicola</name>
    <dbReference type="NCBI Taxonomy" id="252393"/>
    <lineage>
        <taxon>Bacteria</taxon>
        <taxon>Pseudomonadati</taxon>
        <taxon>Pseudomonadota</taxon>
        <taxon>Gammaproteobacteria</taxon>
        <taxon>Enterobacterales</taxon>
        <taxon>Erwiniaceae</taxon>
        <taxon>Erwinia</taxon>
    </lineage>
</organism>
<dbReference type="AlphaFoldDB" id="A0A328TTN9"/>
<proteinExistence type="predicted"/>
<reference evidence="2" key="1">
    <citation type="submission" date="2018-04" db="EMBL/GenBank/DDBJ databases">
        <title>Genomes of the Obligate Erwinia dacicola and Facultative Enterobacter sp. OLF Endosymbionts of the Olive Fruit fly, Bactrocera oleae.</title>
        <authorList>
            <person name="Estes A.M."/>
            <person name="Hearn D.J."/>
            <person name="Agarwal S."/>
            <person name="Pierson E.A."/>
            <person name="Dunning-Hotopp J.C."/>
        </authorList>
    </citation>
    <scope>NUCLEOTIDE SEQUENCE [LARGE SCALE GENOMIC DNA]</scope>
    <source>
        <strain evidence="2">Oroville</strain>
    </source>
</reference>
<name>A0A328TTN9_9GAMM</name>
<comment type="caution">
    <text evidence="2">The sequence shown here is derived from an EMBL/GenBank/DDBJ whole genome shotgun (WGS) entry which is preliminary data.</text>
</comment>
<evidence type="ECO:0000256" key="1">
    <source>
        <dbReference type="SAM" id="MobiDB-lite"/>
    </source>
</evidence>
<gene>
    <name evidence="2" type="ORF">ACZ87_00245</name>
</gene>
<dbReference type="Proteomes" id="UP000244334">
    <property type="component" value="Unassembled WGS sequence"/>
</dbReference>
<evidence type="ECO:0000313" key="2">
    <source>
        <dbReference type="EMBL" id="RAP72962.1"/>
    </source>
</evidence>
<evidence type="ECO:0000313" key="3">
    <source>
        <dbReference type="Proteomes" id="UP000244334"/>
    </source>
</evidence>
<protein>
    <submittedName>
        <fullName evidence="2">Uncharacterized protein</fullName>
    </submittedName>
</protein>